<name>A0A9Q1GNB5_9CARY</name>
<protein>
    <submittedName>
        <fullName evidence="2">Uncharacterized protein</fullName>
    </submittedName>
</protein>
<accession>A0A9Q1GNB5</accession>
<gene>
    <name evidence="2" type="ORF">Cgig2_013234</name>
</gene>
<proteinExistence type="predicted"/>
<dbReference type="EMBL" id="JAKOGI010002367">
    <property type="protein sequence ID" value="KAJ8422160.1"/>
    <property type="molecule type" value="Genomic_DNA"/>
</dbReference>
<evidence type="ECO:0000313" key="3">
    <source>
        <dbReference type="Proteomes" id="UP001153076"/>
    </source>
</evidence>
<feature type="region of interest" description="Disordered" evidence="1">
    <location>
        <begin position="118"/>
        <end position="228"/>
    </location>
</feature>
<evidence type="ECO:0000256" key="1">
    <source>
        <dbReference type="SAM" id="MobiDB-lite"/>
    </source>
</evidence>
<organism evidence="2 3">
    <name type="scientific">Carnegiea gigantea</name>
    <dbReference type="NCBI Taxonomy" id="171969"/>
    <lineage>
        <taxon>Eukaryota</taxon>
        <taxon>Viridiplantae</taxon>
        <taxon>Streptophyta</taxon>
        <taxon>Embryophyta</taxon>
        <taxon>Tracheophyta</taxon>
        <taxon>Spermatophyta</taxon>
        <taxon>Magnoliopsida</taxon>
        <taxon>eudicotyledons</taxon>
        <taxon>Gunneridae</taxon>
        <taxon>Pentapetalae</taxon>
        <taxon>Caryophyllales</taxon>
        <taxon>Cactineae</taxon>
        <taxon>Cactaceae</taxon>
        <taxon>Cactoideae</taxon>
        <taxon>Echinocereeae</taxon>
        <taxon>Carnegiea</taxon>
    </lineage>
</organism>
<dbReference type="Proteomes" id="UP001153076">
    <property type="component" value="Unassembled WGS sequence"/>
</dbReference>
<feature type="compositionally biased region" description="Basic and acidic residues" evidence="1">
    <location>
        <begin position="132"/>
        <end position="157"/>
    </location>
</feature>
<evidence type="ECO:0000313" key="2">
    <source>
        <dbReference type="EMBL" id="KAJ8422160.1"/>
    </source>
</evidence>
<reference evidence="2" key="1">
    <citation type="submission" date="2022-04" db="EMBL/GenBank/DDBJ databases">
        <title>Carnegiea gigantea Genome sequencing and assembly v2.</title>
        <authorList>
            <person name="Copetti D."/>
            <person name="Sanderson M.J."/>
            <person name="Burquez A."/>
            <person name="Wojciechowski M.F."/>
        </authorList>
    </citation>
    <scope>NUCLEOTIDE SEQUENCE</scope>
    <source>
        <strain evidence="2">SGP5-SGP5p</strain>
        <tissue evidence="2">Aerial part</tissue>
    </source>
</reference>
<comment type="caution">
    <text evidence="2">The sequence shown here is derived from an EMBL/GenBank/DDBJ whole genome shotgun (WGS) entry which is preliminary data.</text>
</comment>
<keyword evidence="3" id="KW-1185">Reference proteome</keyword>
<dbReference type="AlphaFoldDB" id="A0A9Q1GNB5"/>
<sequence length="228" mass="25124">MTLKFPGSPPTMRNGKAISNVGGRATNLMLLLMMPSPKASLDSTAQTGGINASNWQEEVYQKSLDKGLTCMLYLRSIVSDTAEFLMMDSSYERTSHVEPLPMDGGDWPAQLPQMDLNYETPSRAEPPLPTSRDIEDVAKKVRTEKWGKSKKEKRRENSILSTKAPPKDKTADSTPGKMVWGNSGETSTAEKFASNRKTNIELADSDRNFRPTQLLDGKAPKPSTSAQI</sequence>